<protein>
    <submittedName>
        <fullName evidence="11">Uncharacterized protein</fullName>
    </submittedName>
</protein>
<dbReference type="OrthoDB" id="18453at2759"/>
<dbReference type="HOGENOM" id="CLU_1332077_0_0_1"/>
<keyword evidence="12" id="KW-1185">Reference proteome</keyword>
<dbReference type="GO" id="GO:0000444">
    <property type="term" value="C:MIS12/MIND type complex"/>
    <property type="evidence" value="ECO:0007669"/>
    <property type="project" value="InterPro"/>
</dbReference>
<dbReference type="RefSeq" id="XP_009549573.1">
    <property type="nucleotide sequence ID" value="XM_009551278.1"/>
</dbReference>
<evidence type="ECO:0000313" key="11">
    <source>
        <dbReference type="EMBL" id="ETW79332.1"/>
    </source>
</evidence>
<sequence>MATSNASASQPSVRWTHFYAALQLAIQRSAHKWTYEDFVECFPLWCEEEKNGASGVFNTVSRFVENETTKLCDELFANYDVQRNLDSMHAVVTEARARKQSGEARKDAWRPDLEPRAAVRAWTIPLLQQERDRLRAQLAQLEDENMRLQSKMQENVKARQVANDQITEMLTLLNEVYERWKDLPVDDMQSWTLQMAETQSAIIPPP</sequence>
<gene>
    <name evidence="11" type="ORF">HETIRDRAFT_324225</name>
</gene>
<dbReference type="GO" id="GO:0005634">
    <property type="term" value="C:nucleus"/>
    <property type="evidence" value="ECO:0007669"/>
    <property type="project" value="UniProtKB-SubCell"/>
</dbReference>
<reference evidence="11 12" key="1">
    <citation type="journal article" date="2012" name="New Phytol.">
        <title>Insight into trade-off between wood decay and parasitism from the genome of a fungal forest pathogen.</title>
        <authorList>
            <person name="Olson A."/>
            <person name="Aerts A."/>
            <person name="Asiegbu F."/>
            <person name="Belbahri L."/>
            <person name="Bouzid O."/>
            <person name="Broberg A."/>
            <person name="Canback B."/>
            <person name="Coutinho P.M."/>
            <person name="Cullen D."/>
            <person name="Dalman K."/>
            <person name="Deflorio G."/>
            <person name="van Diepen L.T."/>
            <person name="Dunand C."/>
            <person name="Duplessis S."/>
            <person name="Durling M."/>
            <person name="Gonthier P."/>
            <person name="Grimwood J."/>
            <person name="Fossdal C.G."/>
            <person name="Hansson D."/>
            <person name="Henrissat B."/>
            <person name="Hietala A."/>
            <person name="Himmelstrand K."/>
            <person name="Hoffmeister D."/>
            <person name="Hogberg N."/>
            <person name="James T.Y."/>
            <person name="Karlsson M."/>
            <person name="Kohler A."/>
            <person name="Kues U."/>
            <person name="Lee Y.H."/>
            <person name="Lin Y.C."/>
            <person name="Lind M."/>
            <person name="Lindquist E."/>
            <person name="Lombard V."/>
            <person name="Lucas S."/>
            <person name="Lunden K."/>
            <person name="Morin E."/>
            <person name="Murat C."/>
            <person name="Park J."/>
            <person name="Raffaello T."/>
            <person name="Rouze P."/>
            <person name="Salamov A."/>
            <person name="Schmutz J."/>
            <person name="Solheim H."/>
            <person name="Stahlberg J."/>
            <person name="Velez H."/>
            <person name="de Vries R.P."/>
            <person name="Wiebenga A."/>
            <person name="Woodward S."/>
            <person name="Yakovlev I."/>
            <person name="Garbelotto M."/>
            <person name="Martin F."/>
            <person name="Grigoriev I.V."/>
            <person name="Stenlid J."/>
        </authorList>
    </citation>
    <scope>NUCLEOTIDE SEQUENCE [LARGE SCALE GENOMIC DNA]</scope>
    <source>
        <strain evidence="11 12">TC 32-1</strain>
    </source>
</reference>
<keyword evidence="7" id="KW-0539">Nucleus</keyword>
<evidence type="ECO:0000256" key="4">
    <source>
        <dbReference type="ARBA" id="ARBA00022618"/>
    </source>
</evidence>
<evidence type="ECO:0000256" key="3">
    <source>
        <dbReference type="ARBA" id="ARBA00022454"/>
    </source>
</evidence>
<comment type="subcellular location">
    <subcellularLocation>
        <location evidence="2">Chromosome</location>
        <location evidence="2">Centromere</location>
        <location evidence="2">Kinetochore</location>
    </subcellularLocation>
    <subcellularLocation>
        <location evidence="1">Nucleus</location>
    </subcellularLocation>
</comment>
<evidence type="ECO:0000256" key="8">
    <source>
        <dbReference type="ARBA" id="ARBA00023306"/>
    </source>
</evidence>
<dbReference type="InParanoid" id="W4K0M3"/>
<dbReference type="GeneID" id="20671033"/>
<evidence type="ECO:0000256" key="1">
    <source>
        <dbReference type="ARBA" id="ARBA00004123"/>
    </source>
</evidence>
<dbReference type="GO" id="GO:0007059">
    <property type="term" value="P:chromosome segregation"/>
    <property type="evidence" value="ECO:0007669"/>
    <property type="project" value="TreeGrafter"/>
</dbReference>
<evidence type="ECO:0000313" key="12">
    <source>
        <dbReference type="Proteomes" id="UP000030671"/>
    </source>
</evidence>
<dbReference type="AlphaFoldDB" id="W4K0M3"/>
<keyword evidence="4" id="KW-0132">Cell division</keyword>
<evidence type="ECO:0000256" key="2">
    <source>
        <dbReference type="ARBA" id="ARBA00004629"/>
    </source>
</evidence>
<keyword evidence="8" id="KW-0131">Cell cycle</keyword>
<evidence type="ECO:0000256" key="7">
    <source>
        <dbReference type="ARBA" id="ARBA00023242"/>
    </source>
</evidence>
<evidence type="ECO:0000256" key="9">
    <source>
        <dbReference type="ARBA" id="ARBA00023328"/>
    </source>
</evidence>
<keyword evidence="3" id="KW-0158">Chromosome</keyword>
<feature type="coiled-coil region" evidence="10">
    <location>
        <begin position="124"/>
        <end position="158"/>
    </location>
</feature>
<dbReference type="EMBL" id="KI925461">
    <property type="protein sequence ID" value="ETW79332.1"/>
    <property type="molecule type" value="Genomic_DNA"/>
</dbReference>
<dbReference type="PANTHER" id="PTHR15459:SF3">
    <property type="entry name" value="POLYAMINE-MODULATED FACTOR 1"/>
    <property type="match status" value="1"/>
</dbReference>
<accession>W4K0M3</accession>
<dbReference type="GO" id="GO:0051301">
    <property type="term" value="P:cell division"/>
    <property type="evidence" value="ECO:0007669"/>
    <property type="project" value="UniProtKB-KW"/>
</dbReference>
<keyword evidence="10" id="KW-0175">Coiled coil</keyword>
<keyword evidence="9" id="KW-0137">Centromere</keyword>
<evidence type="ECO:0000256" key="10">
    <source>
        <dbReference type="SAM" id="Coils"/>
    </source>
</evidence>
<evidence type="ECO:0000256" key="5">
    <source>
        <dbReference type="ARBA" id="ARBA00022776"/>
    </source>
</evidence>
<evidence type="ECO:0000256" key="6">
    <source>
        <dbReference type="ARBA" id="ARBA00022838"/>
    </source>
</evidence>
<dbReference type="InterPro" id="IPR007128">
    <property type="entry name" value="PMF1/Nnf1"/>
</dbReference>
<name>W4K0M3_HETIT</name>
<dbReference type="Pfam" id="PF03980">
    <property type="entry name" value="Nnf1"/>
    <property type="match status" value="1"/>
</dbReference>
<keyword evidence="5" id="KW-0498">Mitosis</keyword>
<dbReference type="eggNOG" id="ENOG502S9JT">
    <property type="taxonomic scope" value="Eukaryota"/>
</dbReference>
<proteinExistence type="predicted"/>
<dbReference type="KEGG" id="hir:HETIRDRAFT_324225"/>
<organism evidence="11 12">
    <name type="scientific">Heterobasidion irregulare (strain TC 32-1)</name>
    <dbReference type="NCBI Taxonomy" id="747525"/>
    <lineage>
        <taxon>Eukaryota</taxon>
        <taxon>Fungi</taxon>
        <taxon>Dikarya</taxon>
        <taxon>Basidiomycota</taxon>
        <taxon>Agaricomycotina</taxon>
        <taxon>Agaricomycetes</taxon>
        <taxon>Russulales</taxon>
        <taxon>Bondarzewiaceae</taxon>
        <taxon>Heterobasidion</taxon>
        <taxon>Heterobasidion annosum species complex</taxon>
    </lineage>
</organism>
<dbReference type="PANTHER" id="PTHR15459">
    <property type="entry name" value="POLYAMINE-MODULATED FACTOR 1"/>
    <property type="match status" value="1"/>
</dbReference>
<keyword evidence="6" id="KW-0995">Kinetochore</keyword>
<dbReference type="Proteomes" id="UP000030671">
    <property type="component" value="Unassembled WGS sequence"/>
</dbReference>